<evidence type="ECO:0000313" key="6">
    <source>
        <dbReference type="EMBL" id="MCU6763319.1"/>
    </source>
</evidence>
<dbReference type="SMART" id="SM00419">
    <property type="entry name" value="HTH_CRP"/>
    <property type="match status" value="1"/>
</dbReference>
<gene>
    <name evidence="6" type="ORF">OCV88_13455</name>
</gene>
<proteinExistence type="predicted"/>
<sequence length="221" mass="25001">MDTKLLANSLLFRGNTETEIASMLNCLGSRLKAFKKGELIFHAGEILEHVGIVISGHVHIEIDDFWGNKSIMNIIEPGQIFAEAYACTPGEPLMVNAAAASECEILFLNIKKILQTCSSSCIHHNRLIQNLLTIMAQKNLQLSRRMLHTAPKTIRERLLAYLSFQALRQNSHRITIPFNRQQLADYLNVDRSALSNELGKMQRDGILEVHKNQFILNTEHL</sequence>
<evidence type="ECO:0000256" key="2">
    <source>
        <dbReference type="ARBA" id="ARBA00023125"/>
    </source>
</evidence>
<dbReference type="CDD" id="cd00038">
    <property type="entry name" value="CAP_ED"/>
    <property type="match status" value="1"/>
</dbReference>
<dbReference type="InterPro" id="IPR050397">
    <property type="entry name" value="Env_Response_Regulators"/>
</dbReference>
<protein>
    <submittedName>
        <fullName evidence="6">Crp/Fnr family transcriptional regulator</fullName>
    </submittedName>
</protein>
<feature type="domain" description="Cyclic nucleotide-binding" evidence="4">
    <location>
        <begin position="11"/>
        <end position="134"/>
    </location>
</feature>
<dbReference type="EMBL" id="JAOQJQ010000006">
    <property type="protein sequence ID" value="MCU6763319.1"/>
    <property type="molecule type" value="Genomic_DNA"/>
</dbReference>
<dbReference type="Pfam" id="PF13545">
    <property type="entry name" value="HTH_Crp_2"/>
    <property type="match status" value="1"/>
</dbReference>
<keyword evidence="3" id="KW-0804">Transcription</keyword>
<dbReference type="RefSeq" id="WP_158425956.1">
    <property type="nucleotide sequence ID" value="NZ_JAOQJQ010000006.1"/>
</dbReference>
<evidence type="ECO:0000256" key="1">
    <source>
        <dbReference type="ARBA" id="ARBA00023015"/>
    </source>
</evidence>
<keyword evidence="7" id="KW-1185">Reference proteome</keyword>
<evidence type="ECO:0000259" key="5">
    <source>
        <dbReference type="PROSITE" id="PS51063"/>
    </source>
</evidence>
<dbReference type="Gene3D" id="2.60.120.10">
    <property type="entry name" value="Jelly Rolls"/>
    <property type="match status" value="1"/>
</dbReference>
<keyword evidence="2" id="KW-0238">DNA-binding</keyword>
<evidence type="ECO:0000313" key="7">
    <source>
        <dbReference type="Proteomes" id="UP001652442"/>
    </source>
</evidence>
<feature type="domain" description="HTH crp-type" evidence="5">
    <location>
        <begin position="152"/>
        <end position="219"/>
    </location>
</feature>
<evidence type="ECO:0000259" key="4">
    <source>
        <dbReference type="PROSITE" id="PS50042"/>
    </source>
</evidence>
<name>A0ABT2TPD3_9FIRM</name>
<dbReference type="SUPFAM" id="SSF46785">
    <property type="entry name" value="Winged helix' DNA-binding domain"/>
    <property type="match status" value="1"/>
</dbReference>
<keyword evidence="1" id="KW-0805">Transcription regulation</keyword>
<dbReference type="PANTHER" id="PTHR24567:SF58">
    <property type="entry name" value="CYCLIC AMP-BINDING REGULATORY PROTEIN"/>
    <property type="match status" value="1"/>
</dbReference>
<dbReference type="Proteomes" id="UP001652442">
    <property type="component" value="Unassembled WGS sequence"/>
</dbReference>
<dbReference type="PROSITE" id="PS50042">
    <property type="entry name" value="CNMP_BINDING_3"/>
    <property type="match status" value="1"/>
</dbReference>
<dbReference type="SUPFAM" id="SSF51206">
    <property type="entry name" value="cAMP-binding domain-like"/>
    <property type="match status" value="1"/>
</dbReference>
<dbReference type="PROSITE" id="PS51063">
    <property type="entry name" value="HTH_CRP_2"/>
    <property type="match status" value="1"/>
</dbReference>
<dbReference type="InterPro" id="IPR036390">
    <property type="entry name" value="WH_DNA-bd_sf"/>
</dbReference>
<dbReference type="InterPro" id="IPR014710">
    <property type="entry name" value="RmlC-like_jellyroll"/>
</dbReference>
<reference evidence="6 7" key="1">
    <citation type="journal article" date="2021" name="ISME Commun">
        <title>Automated analysis of genomic sequences facilitates high-throughput and comprehensive description of bacteria.</title>
        <authorList>
            <person name="Hitch T.C.A."/>
        </authorList>
    </citation>
    <scope>NUCLEOTIDE SEQUENCE [LARGE SCALE GENOMIC DNA]</scope>
    <source>
        <strain evidence="6 7">Sanger_109</strain>
    </source>
</reference>
<accession>A0ABT2TPD3</accession>
<evidence type="ECO:0000256" key="3">
    <source>
        <dbReference type="ARBA" id="ARBA00023163"/>
    </source>
</evidence>
<comment type="caution">
    <text evidence="6">The sequence shown here is derived from an EMBL/GenBank/DDBJ whole genome shotgun (WGS) entry which is preliminary data.</text>
</comment>
<dbReference type="PANTHER" id="PTHR24567">
    <property type="entry name" value="CRP FAMILY TRANSCRIPTIONAL REGULATORY PROTEIN"/>
    <property type="match status" value="1"/>
</dbReference>
<dbReference type="InterPro" id="IPR012318">
    <property type="entry name" value="HTH_CRP"/>
</dbReference>
<dbReference type="Pfam" id="PF00027">
    <property type="entry name" value="cNMP_binding"/>
    <property type="match status" value="1"/>
</dbReference>
<dbReference type="InterPro" id="IPR000595">
    <property type="entry name" value="cNMP-bd_dom"/>
</dbReference>
<dbReference type="InterPro" id="IPR018490">
    <property type="entry name" value="cNMP-bd_dom_sf"/>
</dbReference>
<organism evidence="6 7">
    <name type="scientific">Brotonthovivens ammoniilytica</name>
    <dbReference type="NCBI Taxonomy" id="2981725"/>
    <lineage>
        <taxon>Bacteria</taxon>
        <taxon>Bacillati</taxon>
        <taxon>Bacillota</taxon>
        <taxon>Clostridia</taxon>
        <taxon>Lachnospirales</taxon>
        <taxon>Lachnospiraceae</taxon>
        <taxon>Brotonthovivens</taxon>
    </lineage>
</organism>